<evidence type="ECO:0000256" key="4">
    <source>
        <dbReference type="ARBA" id="ARBA00022679"/>
    </source>
</evidence>
<dbReference type="Proteomes" id="UP000295132">
    <property type="component" value="Unassembled WGS sequence"/>
</dbReference>
<keyword evidence="6" id="KW-0418">Kinase</keyword>
<dbReference type="GO" id="GO:0000155">
    <property type="term" value="F:phosphorelay sensor kinase activity"/>
    <property type="evidence" value="ECO:0007669"/>
    <property type="project" value="InterPro"/>
</dbReference>
<sequence length="491" mass="55478">MDSSAILIEKRIILEKYLKDGLNSYQSLLACNSDALFAIDLAGYYVFLNPACEQITGYSQEEIANKKFFEILALEDVAKVSSYYYQALEGSLQNYDCKLIQQNGQLVDLNITNLPITVNGEMIGVYGVAKDITEIKRKRRRLKDSEELYRILMENSMDIIVKTDAAGNFIYVSPVCEQILGYTPAELVGQSSLEYIHKDDIDRYLLNYQKAIHIQPKSLDTYRLRKKNGSFIYMEILSNSYRNSDKEVRVISVLRDISERINADLDKKRTEELLLQSEKLSVAGQLAAGIAHEVRNPLTAIKGFLQLLNVDQRQKDYIDIIHSEINRIELILSELLVIAKPQTMKTAKTNIKEVIEGVKTLIDTQAIMTNVQIRTVYLSPLPEILCDENQLKQVFINFLKNSIEAMPAGGNITIQTECTDKKEMIIRCIDTGSGIPPEHLKRIGDPFFTTKEKGTGLGLLVSKKIIENHQGRIQIDSDENGTSVAVILPIK</sequence>
<dbReference type="InterPro" id="IPR003661">
    <property type="entry name" value="HisK_dim/P_dom"/>
</dbReference>
<feature type="domain" description="Histidine kinase" evidence="10">
    <location>
        <begin position="289"/>
        <end position="491"/>
    </location>
</feature>
<dbReference type="CDD" id="cd00130">
    <property type="entry name" value="PAS"/>
    <property type="match status" value="2"/>
</dbReference>
<keyword evidence="4" id="KW-0808">Transferase</keyword>
<dbReference type="Pfam" id="PF08448">
    <property type="entry name" value="PAS_4"/>
    <property type="match status" value="1"/>
</dbReference>
<evidence type="ECO:0000259" key="12">
    <source>
        <dbReference type="PROSITE" id="PS50113"/>
    </source>
</evidence>
<dbReference type="CDD" id="cd00082">
    <property type="entry name" value="HisKA"/>
    <property type="match status" value="1"/>
</dbReference>
<evidence type="ECO:0000256" key="9">
    <source>
        <dbReference type="ARBA" id="ARBA00023012"/>
    </source>
</evidence>
<evidence type="ECO:0000256" key="7">
    <source>
        <dbReference type="ARBA" id="ARBA00022840"/>
    </source>
</evidence>
<dbReference type="Gene3D" id="1.10.287.130">
    <property type="match status" value="1"/>
</dbReference>
<keyword evidence="16" id="KW-1185">Reference proteome</keyword>
<dbReference type="Gene3D" id="3.30.565.10">
    <property type="entry name" value="Histidine kinase-like ATPase, C-terminal domain"/>
    <property type="match status" value="1"/>
</dbReference>
<dbReference type="Pfam" id="PF02518">
    <property type="entry name" value="HATPase_c"/>
    <property type="match status" value="1"/>
</dbReference>
<feature type="domain" description="PAC" evidence="12">
    <location>
        <begin position="218"/>
        <end position="269"/>
    </location>
</feature>
<reference evidence="13" key="2">
    <citation type="submission" date="2023-08" db="EMBL/GenBank/DDBJ databases">
        <title>Nitrogen cycling bacteria in agricultural field soils.</title>
        <authorList>
            <person name="Jang J."/>
        </authorList>
    </citation>
    <scope>NUCLEOTIDE SEQUENCE</scope>
    <source>
        <strain evidence="13">PS3-36</strain>
    </source>
</reference>
<dbReference type="GO" id="GO:0005524">
    <property type="term" value="F:ATP binding"/>
    <property type="evidence" value="ECO:0007669"/>
    <property type="project" value="UniProtKB-KW"/>
</dbReference>
<dbReference type="InterPro" id="IPR005467">
    <property type="entry name" value="His_kinase_dom"/>
</dbReference>
<reference evidence="14 15" key="1">
    <citation type="submission" date="2019-03" db="EMBL/GenBank/DDBJ databases">
        <title>Bacillus niacini sp. nov. a Nicotinate-Metabolizing Mesophile Isolated from Soil.</title>
        <authorList>
            <person name="Zhang G."/>
        </authorList>
    </citation>
    <scope>NUCLEOTIDE SEQUENCE [LARGE SCALE GENOMIC DNA]</scope>
    <source>
        <strain evidence="14 15">WN066</strain>
    </source>
</reference>
<dbReference type="PROSITE" id="PS50109">
    <property type="entry name" value="HIS_KIN"/>
    <property type="match status" value="1"/>
</dbReference>
<evidence type="ECO:0000313" key="13">
    <source>
        <dbReference type="EMBL" id="MDQ6599355.1"/>
    </source>
</evidence>
<dbReference type="SUPFAM" id="SSF55785">
    <property type="entry name" value="PYP-like sensor domain (PAS domain)"/>
    <property type="match status" value="2"/>
</dbReference>
<dbReference type="SMART" id="SM00091">
    <property type="entry name" value="PAS"/>
    <property type="match status" value="2"/>
</dbReference>
<keyword evidence="5" id="KW-0547">Nucleotide-binding</keyword>
<dbReference type="InterPro" id="IPR004358">
    <property type="entry name" value="Sig_transdc_His_kin-like_C"/>
</dbReference>
<dbReference type="InterPro" id="IPR035965">
    <property type="entry name" value="PAS-like_dom_sf"/>
</dbReference>
<dbReference type="InterPro" id="IPR003594">
    <property type="entry name" value="HATPase_dom"/>
</dbReference>
<dbReference type="SUPFAM" id="SSF47384">
    <property type="entry name" value="Homodimeric domain of signal transducing histidine kinase"/>
    <property type="match status" value="1"/>
</dbReference>
<dbReference type="Pfam" id="PF08447">
    <property type="entry name" value="PAS_3"/>
    <property type="match status" value="1"/>
</dbReference>
<name>A0A4R5VPX2_9BACI</name>
<dbReference type="InterPro" id="IPR013655">
    <property type="entry name" value="PAS_fold_3"/>
</dbReference>
<dbReference type="Gene3D" id="3.30.450.20">
    <property type="entry name" value="PAS domain"/>
    <property type="match status" value="2"/>
</dbReference>
<dbReference type="Pfam" id="PF00512">
    <property type="entry name" value="HisKA"/>
    <property type="match status" value="1"/>
</dbReference>
<feature type="domain" description="PAC" evidence="12">
    <location>
        <begin position="93"/>
        <end position="144"/>
    </location>
</feature>
<dbReference type="EMBL" id="SMYO01000007">
    <property type="protein sequence ID" value="TDK60365.1"/>
    <property type="molecule type" value="Genomic_DNA"/>
</dbReference>
<dbReference type="InterPro" id="IPR001610">
    <property type="entry name" value="PAC"/>
</dbReference>
<comment type="caution">
    <text evidence="14">The sequence shown here is derived from an EMBL/GenBank/DDBJ whole genome shotgun (WGS) entry which is preliminary data.</text>
</comment>
<proteinExistence type="predicted"/>
<dbReference type="NCBIfam" id="TIGR00229">
    <property type="entry name" value="sensory_box"/>
    <property type="match status" value="2"/>
</dbReference>
<keyword evidence="9" id="KW-0902">Two-component regulatory system</keyword>
<dbReference type="SMART" id="SM00086">
    <property type="entry name" value="PAC"/>
    <property type="match status" value="2"/>
</dbReference>
<gene>
    <name evidence="14" type="ORF">E2K98_16820</name>
    <name evidence="13" type="ORF">RCG21_23965</name>
</gene>
<organism evidence="14 15">
    <name type="scientific">Bacillus salipaludis</name>
    <dbReference type="NCBI Taxonomy" id="2547811"/>
    <lineage>
        <taxon>Bacteria</taxon>
        <taxon>Bacillati</taxon>
        <taxon>Bacillota</taxon>
        <taxon>Bacilli</taxon>
        <taxon>Bacillales</taxon>
        <taxon>Bacillaceae</taxon>
        <taxon>Bacillus</taxon>
    </lineage>
</organism>
<evidence type="ECO:0000313" key="15">
    <source>
        <dbReference type="Proteomes" id="UP000295132"/>
    </source>
</evidence>
<dbReference type="AlphaFoldDB" id="A0A4R5VPX2"/>
<dbReference type="Proteomes" id="UP001178888">
    <property type="component" value="Unassembled WGS sequence"/>
</dbReference>
<dbReference type="InterPro" id="IPR000014">
    <property type="entry name" value="PAS"/>
</dbReference>
<evidence type="ECO:0000313" key="16">
    <source>
        <dbReference type="Proteomes" id="UP001178888"/>
    </source>
</evidence>
<feature type="domain" description="PAS" evidence="11">
    <location>
        <begin position="145"/>
        <end position="215"/>
    </location>
</feature>
<dbReference type="PANTHER" id="PTHR43065:SF34">
    <property type="entry name" value="SPORULATION KINASE A"/>
    <property type="match status" value="1"/>
</dbReference>
<accession>A0A4R5VPX2</accession>
<dbReference type="GO" id="GO:0030435">
    <property type="term" value="P:sporulation resulting in formation of a cellular spore"/>
    <property type="evidence" value="ECO:0007669"/>
    <property type="project" value="UniProtKB-KW"/>
</dbReference>
<evidence type="ECO:0000259" key="11">
    <source>
        <dbReference type="PROSITE" id="PS50112"/>
    </source>
</evidence>
<dbReference type="InterPro" id="IPR000700">
    <property type="entry name" value="PAS-assoc_C"/>
</dbReference>
<evidence type="ECO:0000256" key="6">
    <source>
        <dbReference type="ARBA" id="ARBA00022777"/>
    </source>
</evidence>
<evidence type="ECO:0000256" key="8">
    <source>
        <dbReference type="ARBA" id="ARBA00022969"/>
    </source>
</evidence>
<dbReference type="PROSITE" id="PS50113">
    <property type="entry name" value="PAC"/>
    <property type="match status" value="2"/>
</dbReference>
<feature type="domain" description="PAS" evidence="11">
    <location>
        <begin position="21"/>
        <end position="91"/>
    </location>
</feature>
<dbReference type="PANTHER" id="PTHR43065">
    <property type="entry name" value="SENSOR HISTIDINE KINASE"/>
    <property type="match status" value="1"/>
</dbReference>
<dbReference type="InterPro" id="IPR013656">
    <property type="entry name" value="PAS_4"/>
</dbReference>
<evidence type="ECO:0000313" key="14">
    <source>
        <dbReference type="EMBL" id="TDK60365.1"/>
    </source>
</evidence>
<dbReference type="SMART" id="SM00388">
    <property type="entry name" value="HisKA"/>
    <property type="match status" value="1"/>
</dbReference>
<protein>
    <recommendedName>
        <fullName evidence="2">histidine kinase</fullName>
        <ecNumber evidence="2">2.7.13.3</ecNumber>
    </recommendedName>
</protein>
<evidence type="ECO:0000256" key="3">
    <source>
        <dbReference type="ARBA" id="ARBA00022553"/>
    </source>
</evidence>
<dbReference type="EC" id="2.7.13.3" evidence="2"/>
<keyword evidence="7" id="KW-0067">ATP-binding</keyword>
<dbReference type="InterPro" id="IPR036097">
    <property type="entry name" value="HisK_dim/P_sf"/>
</dbReference>
<dbReference type="InterPro" id="IPR036890">
    <property type="entry name" value="HATPase_C_sf"/>
</dbReference>
<comment type="catalytic activity">
    <reaction evidence="1">
        <text>ATP + protein L-histidine = ADP + protein N-phospho-L-histidine.</text>
        <dbReference type="EC" id="2.7.13.3"/>
    </reaction>
</comment>
<dbReference type="PROSITE" id="PS50112">
    <property type="entry name" value="PAS"/>
    <property type="match status" value="2"/>
</dbReference>
<keyword evidence="3" id="KW-0597">Phosphoprotein</keyword>
<evidence type="ECO:0000259" key="10">
    <source>
        <dbReference type="PROSITE" id="PS50109"/>
    </source>
</evidence>
<evidence type="ECO:0000256" key="5">
    <source>
        <dbReference type="ARBA" id="ARBA00022741"/>
    </source>
</evidence>
<dbReference type="FunFam" id="1.10.287.130:FF:000040">
    <property type="entry name" value="PAS domain-containing sensor histidine kinase"/>
    <property type="match status" value="1"/>
</dbReference>
<dbReference type="SUPFAM" id="SSF55874">
    <property type="entry name" value="ATPase domain of HSP90 chaperone/DNA topoisomerase II/histidine kinase"/>
    <property type="match status" value="1"/>
</dbReference>
<evidence type="ECO:0000256" key="2">
    <source>
        <dbReference type="ARBA" id="ARBA00012438"/>
    </source>
</evidence>
<keyword evidence="8" id="KW-0749">Sporulation</keyword>
<dbReference type="RefSeq" id="WP_133336085.1">
    <property type="nucleotide sequence ID" value="NZ_JAVGVR010000001.1"/>
</dbReference>
<dbReference type="PRINTS" id="PR00344">
    <property type="entry name" value="BCTRLSENSOR"/>
</dbReference>
<evidence type="ECO:0000256" key="1">
    <source>
        <dbReference type="ARBA" id="ARBA00000085"/>
    </source>
</evidence>
<dbReference type="SMART" id="SM00387">
    <property type="entry name" value="HATPase_c"/>
    <property type="match status" value="1"/>
</dbReference>
<dbReference type="EMBL" id="JAVGVR010000001">
    <property type="protein sequence ID" value="MDQ6599355.1"/>
    <property type="molecule type" value="Genomic_DNA"/>
</dbReference>